<accession>A0ABT9NET2</accession>
<name>A0ABT9NET2_9ACTO</name>
<organism evidence="1 2">
    <name type="scientific">Trueperella bonasi</name>
    <dbReference type="NCBI Taxonomy" id="312286"/>
    <lineage>
        <taxon>Bacteria</taxon>
        <taxon>Bacillati</taxon>
        <taxon>Actinomycetota</taxon>
        <taxon>Actinomycetes</taxon>
        <taxon>Actinomycetales</taxon>
        <taxon>Actinomycetaceae</taxon>
        <taxon>Trueperella</taxon>
    </lineage>
</organism>
<dbReference type="Gene3D" id="1.10.132.100">
    <property type="match status" value="1"/>
</dbReference>
<keyword evidence="2" id="KW-1185">Reference proteome</keyword>
<sequence length="564" mass="62367">MFSLLDDPWIKAIDCNGGPVSTSIRGVFDGSHELALIQGDSPAQNYAVIRLLLAIFWRAHQKDTRVGPGEVFEYGEWFEDLRESLMQTGRDDAVLTYLFDYEDRFKLTDVSHPFMQVADLHVASGEIKHVSTIVPESQDDYFTMRAGKDRDSLSLDEAARWLIYVQAFDYSGIKSGAVGDSRVKGGKGYPIGTGWSGMTGGTLVLGENLLDTLILNSPSSAITNPDDHPVWERTPDGPDARLTVGENPYPQGAADLATWQARRVRLHVEGDRVTGVVVCNGDRIPDAGANVFGDPMTPYRYSTNKSKKGRDVYYPRPYDVDRTLWKALDALVVSETDGGFSDKEKAPKRPRNLNALSELRREIDGIPDILNLELVSVEYGPQASSVSTTYSSQVSMPVIVLMEQAGYLRQKIREAAGATMKAAVSLGQFAGNLRLAAGGDYEFDSSRTDRVLADLEPRFNSWLRDLSQLSHEEATIVNEEVENLAKEWQVQVRAVIDAQAQIELRGAGPRAFVGRVLDQSEESSGRMVSAASYYQFLQWALDKNLPKTTNSSSKGTSENKERMS</sequence>
<dbReference type="Proteomes" id="UP001243212">
    <property type="component" value="Unassembled WGS sequence"/>
</dbReference>
<dbReference type="RefSeq" id="WP_307682146.1">
    <property type="nucleotide sequence ID" value="NZ_JAUSQX010000001.1"/>
</dbReference>
<dbReference type="CDD" id="cd09729">
    <property type="entry name" value="Cse1_I-E"/>
    <property type="match status" value="1"/>
</dbReference>
<comment type="caution">
    <text evidence="1">The sequence shown here is derived from an EMBL/GenBank/DDBJ whole genome shotgun (WGS) entry which is preliminary data.</text>
</comment>
<evidence type="ECO:0000313" key="2">
    <source>
        <dbReference type="Proteomes" id="UP001243212"/>
    </source>
</evidence>
<protein>
    <submittedName>
        <fullName evidence="1">CRISPR system Cascade subunit CasA</fullName>
    </submittedName>
</protein>
<dbReference type="EMBL" id="JAUSQX010000001">
    <property type="protein sequence ID" value="MDP9805892.1"/>
    <property type="molecule type" value="Genomic_DNA"/>
</dbReference>
<proteinExistence type="predicted"/>
<dbReference type="Pfam" id="PF09481">
    <property type="entry name" value="CRISPR_Cse1"/>
    <property type="match status" value="1"/>
</dbReference>
<gene>
    <name evidence="1" type="ORF">J2S70_000474</name>
</gene>
<reference evidence="1 2" key="1">
    <citation type="submission" date="2023-07" db="EMBL/GenBank/DDBJ databases">
        <title>Sequencing the genomes of 1000 actinobacteria strains.</title>
        <authorList>
            <person name="Klenk H.-P."/>
        </authorList>
    </citation>
    <scope>NUCLEOTIDE SEQUENCE [LARGE SCALE GENOMIC DNA]</scope>
    <source>
        <strain evidence="1 2">DSM 17163</strain>
    </source>
</reference>
<dbReference type="NCBIfam" id="TIGR02547">
    <property type="entry name" value="casA_cse1"/>
    <property type="match status" value="1"/>
</dbReference>
<evidence type="ECO:0000313" key="1">
    <source>
        <dbReference type="EMBL" id="MDP9805892.1"/>
    </source>
</evidence>
<dbReference type="InterPro" id="IPR013381">
    <property type="entry name" value="CRISPR-assoc_prot_Cse1"/>
</dbReference>